<dbReference type="PROSITE" id="PS50110">
    <property type="entry name" value="RESPONSE_REGULATORY"/>
    <property type="match status" value="1"/>
</dbReference>
<dbReference type="Gene3D" id="3.60.40.10">
    <property type="entry name" value="PPM-type phosphatase domain"/>
    <property type="match status" value="1"/>
</dbReference>
<dbReference type="InterPro" id="IPR052016">
    <property type="entry name" value="Bact_Sigma-Reg"/>
</dbReference>
<dbReference type="Pfam" id="PF07228">
    <property type="entry name" value="SpoIIE"/>
    <property type="match status" value="1"/>
</dbReference>
<sequence length="422" mass="44462">MTQDNALPSAPTTAVGLGQPPAAGTPPDPAPETVLVVDDDPAIRLYLTALLTRWGLRVESVDNGEAALARLASGDIDLCLVDWIMPGMDGTEMLRRVRLDEGPVRVYMIMVTGRGGAEHIADGLAAGADDYVSKPVAPKELRHRVEAGLRLVRANKALADRNRVLEETNASLDAAGTRMRQDLEAARAIVAALLPKPAGTVGGMRYATLWRPFNHVGGDLIGVRPLNSRQTALYCIDVVGHGVTAALHATQVHQAITLAVIGHEQDVGRVARDPASIVADLNRHFLDRSDGSLNVAMTYGVFDAEDGTVALCVAGNPVPLLRGRDGDVRPAGRPGFPVGMLPMATYETEVVPISPGETLVIHTDGLSDHLGGGDGVVAVLGQPVADTGLPLPDPIMQGIRARCETVADDQHDDLSALLLTPC</sequence>
<feature type="modified residue" description="4-aspartylphosphate" evidence="2">
    <location>
        <position position="82"/>
    </location>
</feature>
<accession>A0A7W6RB52</accession>
<dbReference type="InterPro" id="IPR001932">
    <property type="entry name" value="PPM-type_phosphatase-like_dom"/>
</dbReference>
<dbReference type="SMART" id="SM00448">
    <property type="entry name" value="REC"/>
    <property type="match status" value="1"/>
</dbReference>
<evidence type="ECO:0000313" key="5">
    <source>
        <dbReference type="EMBL" id="MBB4265300.1"/>
    </source>
</evidence>
<dbReference type="Gene3D" id="3.40.50.2300">
    <property type="match status" value="1"/>
</dbReference>
<name>A0A7W6RB52_9PROT</name>
<keyword evidence="6" id="KW-1185">Reference proteome</keyword>
<dbReference type="AlphaFoldDB" id="A0A7W6RB52"/>
<dbReference type="PANTHER" id="PTHR43156:SF2">
    <property type="entry name" value="STAGE II SPORULATION PROTEIN E"/>
    <property type="match status" value="1"/>
</dbReference>
<proteinExistence type="predicted"/>
<dbReference type="CDD" id="cd17546">
    <property type="entry name" value="REC_hyHK_CKI1_RcsC-like"/>
    <property type="match status" value="1"/>
</dbReference>
<comment type="caution">
    <text evidence="5">The sequence shown here is derived from an EMBL/GenBank/DDBJ whole genome shotgun (WGS) entry which is preliminary data.</text>
</comment>
<evidence type="ECO:0000256" key="3">
    <source>
        <dbReference type="SAM" id="MobiDB-lite"/>
    </source>
</evidence>
<evidence type="ECO:0000313" key="6">
    <source>
        <dbReference type="Proteomes" id="UP000554286"/>
    </source>
</evidence>
<evidence type="ECO:0000259" key="4">
    <source>
        <dbReference type="PROSITE" id="PS50110"/>
    </source>
</evidence>
<dbReference type="GO" id="GO:0000160">
    <property type="term" value="P:phosphorelay signal transduction system"/>
    <property type="evidence" value="ECO:0007669"/>
    <property type="project" value="InterPro"/>
</dbReference>
<feature type="compositionally biased region" description="Polar residues" evidence="3">
    <location>
        <begin position="1"/>
        <end position="12"/>
    </location>
</feature>
<dbReference type="Proteomes" id="UP000554286">
    <property type="component" value="Unassembled WGS sequence"/>
</dbReference>
<dbReference type="EMBL" id="JACIGK010000005">
    <property type="protein sequence ID" value="MBB4265300.1"/>
    <property type="molecule type" value="Genomic_DNA"/>
</dbReference>
<dbReference type="EC" id="3.1.3.3" evidence="5"/>
<gene>
    <name evidence="5" type="ORF">GGD89_000918</name>
</gene>
<dbReference type="SMART" id="SM00331">
    <property type="entry name" value="PP2C_SIG"/>
    <property type="match status" value="1"/>
</dbReference>
<dbReference type="SUPFAM" id="SSF81606">
    <property type="entry name" value="PP2C-like"/>
    <property type="match status" value="1"/>
</dbReference>
<keyword evidence="1 5" id="KW-0378">Hydrolase</keyword>
<dbReference type="InterPro" id="IPR001789">
    <property type="entry name" value="Sig_transdc_resp-reg_receiver"/>
</dbReference>
<dbReference type="GO" id="GO:0016791">
    <property type="term" value="F:phosphatase activity"/>
    <property type="evidence" value="ECO:0007669"/>
    <property type="project" value="TreeGrafter"/>
</dbReference>
<keyword evidence="2" id="KW-0597">Phosphoprotein</keyword>
<dbReference type="PANTHER" id="PTHR43156">
    <property type="entry name" value="STAGE II SPORULATION PROTEIN E-RELATED"/>
    <property type="match status" value="1"/>
</dbReference>
<evidence type="ECO:0000256" key="1">
    <source>
        <dbReference type="ARBA" id="ARBA00022801"/>
    </source>
</evidence>
<organism evidence="5 6">
    <name type="scientific">Roseospira visakhapatnamensis</name>
    <dbReference type="NCBI Taxonomy" id="390880"/>
    <lineage>
        <taxon>Bacteria</taxon>
        <taxon>Pseudomonadati</taxon>
        <taxon>Pseudomonadota</taxon>
        <taxon>Alphaproteobacteria</taxon>
        <taxon>Rhodospirillales</taxon>
        <taxon>Rhodospirillaceae</taxon>
        <taxon>Roseospira</taxon>
    </lineage>
</organism>
<evidence type="ECO:0000256" key="2">
    <source>
        <dbReference type="PROSITE-ProRule" id="PRU00169"/>
    </source>
</evidence>
<dbReference type="SUPFAM" id="SSF52172">
    <property type="entry name" value="CheY-like"/>
    <property type="match status" value="1"/>
</dbReference>
<protein>
    <submittedName>
        <fullName evidence="5">Sigma-B regulation protein RsbU (Phosphoserine phosphatase)</fullName>
        <ecNumber evidence="5">3.1.3.3</ecNumber>
    </submittedName>
</protein>
<feature type="domain" description="Response regulatory" evidence="4">
    <location>
        <begin position="33"/>
        <end position="149"/>
    </location>
</feature>
<dbReference type="InterPro" id="IPR011006">
    <property type="entry name" value="CheY-like_superfamily"/>
</dbReference>
<reference evidence="5 6" key="1">
    <citation type="submission" date="2020-08" db="EMBL/GenBank/DDBJ databases">
        <title>Genome sequencing of Purple Non-Sulfur Bacteria from various extreme environments.</title>
        <authorList>
            <person name="Mayer M."/>
        </authorList>
    </citation>
    <scope>NUCLEOTIDE SEQUENCE [LARGE SCALE GENOMIC DNA]</scope>
    <source>
        <strain evidence="5 6">JA131</strain>
    </source>
</reference>
<feature type="region of interest" description="Disordered" evidence="3">
    <location>
        <begin position="1"/>
        <end position="31"/>
    </location>
</feature>
<dbReference type="InterPro" id="IPR036457">
    <property type="entry name" value="PPM-type-like_dom_sf"/>
</dbReference>
<dbReference type="Pfam" id="PF00072">
    <property type="entry name" value="Response_reg"/>
    <property type="match status" value="1"/>
</dbReference>
<dbReference type="RefSeq" id="WP_184042925.1">
    <property type="nucleotide sequence ID" value="NZ_JACIGK010000005.1"/>
</dbReference>